<accession>F6Z1Q3</accession>
<dbReference type="AlphaFoldDB" id="F6Z1Q3"/>
<reference evidence="1" key="2">
    <citation type="submission" date="2025-08" db="UniProtKB">
        <authorList>
            <consortium name="Ensembl"/>
        </authorList>
    </citation>
    <scope>IDENTIFICATION</scope>
</reference>
<dbReference type="HOGENOM" id="CLU_2440201_0_0_1"/>
<reference evidence="1" key="3">
    <citation type="submission" date="2025-09" db="UniProtKB">
        <authorList>
            <consortium name="Ensembl"/>
        </authorList>
    </citation>
    <scope>IDENTIFICATION</scope>
</reference>
<dbReference type="Proteomes" id="UP000008144">
    <property type="component" value="Unassembled WGS sequence"/>
</dbReference>
<sequence>MEDDRIIWLKEHFIKTLIEWKREIKTTEKKTIIPQPTFEGLLFTTFNFINLCERLLYSLEYVCLSWKFYPRYFRSVLWKPETTRSAFSKS</sequence>
<evidence type="ECO:0000313" key="2">
    <source>
        <dbReference type="Proteomes" id="UP000008144"/>
    </source>
</evidence>
<keyword evidence="2" id="KW-1185">Reference proteome</keyword>
<proteinExistence type="predicted"/>
<name>F6Z1Q3_CIOIN</name>
<reference evidence="2" key="1">
    <citation type="journal article" date="2002" name="Science">
        <title>The draft genome of Ciona intestinalis: insights into chordate and vertebrate origins.</title>
        <authorList>
            <person name="Dehal P."/>
            <person name="Satou Y."/>
            <person name="Campbell R.K."/>
            <person name="Chapman J."/>
            <person name="Degnan B."/>
            <person name="De Tomaso A."/>
            <person name="Davidson B."/>
            <person name="Di Gregorio A."/>
            <person name="Gelpke M."/>
            <person name="Goodstein D.M."/>
            <person name="Harafuji N."/>
            <person name="Hastings K.E."/>
            <person name="Ho I."/>
            <person name="Hotta K."/>
            <person name="Huang W."/>
            <person name="Kawashima T."/>
            <person name="Lemaire P."/>
            <person name="Martinez D."/>
            <person name="Meinertzhagen I.A."/>
            <person name="Necula S."/>
            <person name="Nonaka M."/>
            <person name="Putnam N."/>
            <person name="Rash S."/>
            <person name="Saiga H."/>
            <person name="Satake M."/>
            <person name="Terry A."/>
            <person name="Yamada L."/>
            <person name="Wang H.G."/>
            <person name="Awazu S."/>
            <person name="Azumi K."/>
            <person name="Boore J."/>
            <person name="Branno M."/>
            <person name="Chin-Bow S."/>
            <person name="DeSantis R."/>
            <person name="Doyle S."/>
            <person name="Francino P."/>
            <person name="Keys D.N."/>
            <person name="Haga S."/>
            <person name="Hayashi H."/>
            <person name="Hino K."/>
            <person name="Imai K.S."/>
            <person name="Inaba K."/>
            <person name="Kano S."/>
            <person name="Kobayashi K."/>
            <person name="Kobayashi M."/>
            <person name="Lee B.I."/>
            <person name="Makabe K.W."/>
            <person name="Manohar C."/>
            <person name="Matassi G."/>
            <person name="Medina M."/>
            <person name="Mochizuki Y."/>
            <person name="Mount S."/>
            <person name="Morishita T."/>
            <person name="Miura S."/>
            <person name="Nakayama A."/>
            <person name="Nishizaka S."/>
            <person name="Nomoto H."/>
            <person name="Ohta F."/>
            <person name="Oishi K."/>
            <person name="Rigoutsos I."/>
            <person name="Sano M."/>
            <person name="Sasaki A."/>
            <person name="Sasakura Y."/>
            <person name="Shoguchi E."/>
            <person name="Shin-i T."/>
            <person name="Spagnuolo A."/>
            <person name="Stainier D."/>
            <person name="Suzuki M.M."/>
            <person name="Tassy O."/>
            <person name="Takatori N."/>
            <person name="Tokuoka M."/>
            <person name="Yagi K."/>
            <person name="Yoshizaki F."/>
            <person name="Wada S."/>
            <person name="Zhang C."/>
            <person name="Hyatt P.D."/>
            <person name="Larimer F."/>
            <person name="Detter C."/>
            <person name="Doggett N."/>
            <person name="Glavina T."/>
            <person name="Hawkins T."/>
            <person name="Richardson P."/>
            <person name="Lucas S."/>
            <person name="Kohara Y."/>
            <person name="Levine M."/>
            <person name="Satoh N."/>
            <person name="Rokhsar D.S."/>
        </authorList>
    </citation>
    <scope>NUCLEOTIDE SEQUENCE [LARGE SCALE GENOMIC DNA]</scope>
</reference>
<organism evidence="1 2">
    <name type="scientific">Ciona intestinalis</name>
    <name type="common">Transparent sea squirt</name>
    <name type="synonym">Ascidia intestinalis</name>
    <dbReference type="NCBI Taxonomy" id="7719"/>
    <lineage>
        <taxon>Eukaryota</taxon>
        <taxon>Metazoa</taxon>
        <taxon>Chordata</taxon>
        <taxon>Tunicata</taxon>
        <taxon>Ascidiacea</taxon>
        <taxon>Phlebobranchia</taxon>
        <taxon>Cionidae</taxon>
        <taxon>Ciona</taxon>
    </lineage>
</organism>
<dbReference type="Ensembl" id="ENSCINT00000027832.2">
    <property type="protein sequence ID" value="ENSCINP00000027586.2"/>
    <property type="gene ID" value="ENSCING00000015646.2"/>
</dbReference>
<dbReference type="InParanoid" id="F6Z1Q3"/>
<protein>
    <submittedName>
        <fullName evidence="1">Uncharacterized protein</fullName>
    </submittedName>
</protein>
<evidence type="ECO:0000313" key="1">
    <source>
        <dbReference type="Ensembl" id="ENSCINP00000027586.2"/>
    </source>
</evidence>